<reference evidence="1 2" key="1">
    <citation type="submission" date="2014-06" db="EMBL/GenBank/DDBJ databases">
        <authorList>
            <person name="Swart Estienne"/>
        </authorList>
    </citation>
    <scope>NUCLEOTIDE SEQUENCE [LARGE SCALE GENOMIC DNA]</scope>
    <source>
        <strain evidence="1 2">130c</strain>
    </source>
</reference>
<accession>A0A078AZK1</accession>
<dbReference type="InParanoid" id="A0A078AZK1"/>
<proteinExistence type="predicted"/>
<dbReference type="Proteomes" id="UP000039865">
    <property type="component" value="Unassembled WGS sequence"/>
</dbReference>
<dbReference type="EMBL" id="CCKQ01015757">
    <property type="protein sequence ID" value="CDW87594.1"/>
    <property type="molecule type" value="Genomic_DNA"/>
</dbReference>
<dbReference type="AlphaFoldDB" id="A0A078AZK1"/>
<keyword evidence="2" id="KW-1185">Reference proteome</keyword>
<sequence length="374" mass="43386">MNPKISGLVGVVGGTNNDYELMNDDVQFMVRNRANFNRSVLEPSYRKNGNSFGKRKASKGFLNLDKLSSQYNKSNQDSLNLRNIVGYPSPREKYILDKQGQKSKNFFLSDIKEQSDNTSTLQDRECNLSVSMRFDKKSELLTQGSIMGVSDFPKGIKEKSILSIARLSDHSPKELMKENNGKHHRALTDLEKIDRRLFANYEYPATDFSNTQYLISNGQKDKSSKQQRLSSQKQQNCIQIENFRSQNFQNKGYLMKLKQRNMIFQNFNIEFENSQSDNYNKTRYQDLHLGNFKDYNDLNLSLLMAQNNSPYMQQQSVTPESVHNRISHQGLDREIFLKKRESGQNSIKLEHEVKLFPDINEKSQILNINKLQQS</sequence>
<gene>
    <name evidence="1" type="primary">Contig14446.g15388</name>
    <name evidence="1" type="ORF">STYLEM_16700</name>
</gene>
<name>A0A078AZK1_STYLE</name>
<organism evidence="1 2">
    <name type="scientific">Stylonychia lemnae</name>
    <name type="common">Ciliate</name>
    <dbReference type="NCBI Taxonomy" id="5949"/>
    <lineage>
        <taxon>Eukaryota</taxon>
        <taxon>Sar</taxon>
        <taxon>Alveolata</taxon>
        <taxon>Ciliophora</taxon>
        <taxon>Intramacronucleata</taxon>
        <taxon>Spirotrichea</taxon>
        <taxon>Stichotrichia</taxon>
        <taxon>Sporadotrichida</taxon>
        <taxon>Oxytrichidae</taxon>
        <taxon>Stylonychinae</taxon>
        <taxon>Stylonychia</taxon>
    </lineage>
</organism>
<protein>
    <submittedName>
        <fullName evidence="1">Uncharacterized protein</fullName>
    </submittedName>
</protein>
<evidence type="ECO:0000313" key="1">
    <source>
        <dbReference type="EMBL" id="CDW87594.1"/>
    </source>
</evidence>
<evidence type="ECO:0000313" key="2">
    <source>
        <dbReference type="Proteomes" id="UP000039865"/>
    </source>
</evidence>